<dbReference type="AlphaFoldDB" id="A0AAW5R3P8"/>
<evidence type="ECO:0000256" key="2">
    <source>
        <dbReference type="HAMAP-Rule" id="MF_01270"/>
    </source>
</evidence>
<comment type="pathway">
    <text evidence="2">Cell wall biogenesis; peptidoglycan recycling.</text>
</comment>
<dbReference type="PANTHER" id="PTHR30605">
    <property type="entry name" value="ANHYDRO-N-ACETYLMURAMIC ACID KINASE"/>
    <property type="match status" value="1"/>
</dbReference>
<comment type="pathway">
    <text evidence="2">Amino-sugar metabolism; 1,6-anhydro-N-acetylmuramate degradation.</text>
</comment>
<dbReference type="EMBL" id="JALIDZ010000006">
    <property type="protein sequence ID" value="MCT8973145.1"/>
    <property type="molecule type" value="Genomic_DNA"/>
</dbReference>
<dbReference type="Gene3D" id="3.30.420.40">
    <property type="match status" value="2"/>
</dbReference>
<dbReference type="SUPFAM" id="SSF53067">
    <property type="entry name" value="Actin-like ATPase domain"/>
    <property type="match status" value="1"/>
</dbReference>
<dbReference type="EC" id="2.7.1.170" evidence="2"/>
<accession>A0AAW5R3P8</accession>
<keyword evidence="1 2" id="KW-0119">Carbohydrate metabolism</keyword>
<comment type="similarity">
    <text evidence="2">Belongs to the anhydro-N-acetylmuramic acid kinase family.</text>
</comment>
<dbReference type="InterPro" id="IPR043129">
    <property type="entry name" value="ATPase_NBD"/>
</dbReference>
<dbReference type="GO" id="GO:0006040">
    <property type="term" value="P:amino sugar metabolic process"/>
    <property type="evidence" value="ECO:0007669"/>
    <property type="project" value="InterPro"/>
</dbReference>
<evidence type="ECO:0000313" key="3">
    <source>
        <dbReference type="EMBL" id="MCT8973145.1"/>
    </source>
</evidence>
<dbReference type="GO" id="GO:0016773">
    <property type="term" value="F:phosphotransferase activity, alcohol group as acceptor"/>
    <property type="evidence" value="ECO:0007669"/>
    <property type="project" value="UniProtKB-UniRule"/>
</dbReference>
<evidence type="ECO:0000313" key="4">
    <source>
        <dbReference type="Proteomes" id="UP001320898"/>
    </source>
</evidence>
<protein>
    <recommendedName>
        <fullName evidence="2">Anhydro-N-acetylmuramic acid kinase</fullName>
        <ecNumber evidence="2">2.7.1.170</ecNumber>
    </recommendedName>
    <alternativeName>
        <fullName evidence="2">AnhMurNAc kinase</fullName>
    </alternativeName>
</protein>
<gene>
    <name evidence="2" type="primary">anmK</name>
    <name evidence="3" type="ORF">MUB46_14880</name>
</gene>
<keyword evidence="2" id="KW-0067">ATP-binding</keyword>
<dbReference type="Proteomes" id="UP001320898">
    <property type="component" value="Unassembled WGS sequence"/>
</dbReference>
<dbReference type="Pfam" id="PF03702">
    <property type="entry name" value="AnmK"/>
    <property type="match status" value="1"/>
</dbReference>
<keyword evidence="4" id="KW-1185">Reference proteome</keyword>
<sequence>MSGTSMDGVDVALIETDGEMVFAFGPTGSRPYSAAERRTIAAAVAQAPGISDRNERSGAFGEAEGIVTGAHADAVEAFLAENGLTAADIDVIGFHGQTIFHRPETRLTVQIGDGPALSERLGIDVVHDIRAADVAAGGQGAPFVPVYHRALAAHAGLDLPVVVLNLGGVGNVTYLSGEAPLAFDTGPANALIDDWVSARAGMAYDEGGRIAARGRIDEDALAALLSGLYFSRRPPKSLDRNEFSASSLEGLSLEDGAATLAAFTAASVALARDWFPEPARQWIVVGGGANNPTLMAMLRDRLDAPVVTGAEIGWSGDHVEAQAFAYLAARSLRGLPLTFPTSTGVPEPMTGGVLAKAR</sequence>
<evidence type="ECO:0000256" key="1">
    <source>
        <dbReference type="ARBA" id="ARBA00023277"/>
    </source>
</evidence>
<dbReference type="PANTHER" id="PTHR30605:SF0">
    <property type="entry name" value="ANHYDRO-N-ACETYLMURAMIC ACID KINASE"/>
    <property type="match status" value="1"/>
</dbReference>
<dbReference type="InterPro" id="IPR005338">
    <property type="entry name" value="Anhydro_N_Ac-Mur_kinase"/>
</dbReference>
<organism evidence="3 4">
    <name type="scientific">Microbaculum marinisediminis</name>
    <dbReference type="NCBI Taxonomy" id="2931392"/>
    <lineage>
        <taxon>Bacteria</taxon>
        <taxon>Pseudomonadati</taxon>
        <taxon>Pseudomonadota</taxon>
        <taxon>Alphaproteobacteria</taxon>
        <taxon>Hyphomicrobiales</taxon>
        <taxon>Tepidamorphaceae</taxon>
        <taxon>Microbaculum</taxon>
    </lineage>
</organism>
<dbReference type="GO" id="GO:0097175">
    <property type="term" value="P:1,6-anhydro-N-acetyl-beta-muramic acid catabolic process"/>
    <property type="evidence" value="ECO:0007669"/>
    <property type="project" value="UniProtKB-UniRule"/>
</dbReference>
<dbReference type="HAMAP" id="MF_01270">
    <property type="entry name" value="AnhMurNAc_kinase"/>
    <property type="match status" value="1"/>
</dbReference>
<keyword evidence="2 3" id="KW-0808">Transferase</keyword>
<comment type="function">
    <text evidence="2">Catalyzes the specific phosphorylation of 1,6-anhydro-N-acetylmuramic acid (anhMurNAc) with the simultaneous cleavage of the 1,6-anhydro ring, generating MurNAc-6-P. Is required for the utilization of anhMurNAc either imported from the medium or derived from its own cell wall murein, and thus plays a role in cell wall recycling.</text>
</comment>
<dbReference type="GO" id="GO:0009254">
    <property type="term" value="P:peptidoglycan turnover"/>
    <property type="evidence" value="ECO:0007669"/>
    <property type="project" value="UniProtKB-UniRule"/>
</dbReference>
<reference evidence="3 4" key="1">
    <citation type="submission" date="2022-04" db="EMBL/GenBank/DDBJ databases">
        <authorList>
            <person name="Ye Y.-Q."/>
            <person name="Du Z.-J."/>
        </authorList>
    </citation>
    <scope>NUCLEOTIDE SEQUENCE [LARGE SCALE GENOMIC DNA]</scope>
    <source>
        <strain evidence="3 4">A6E488</strain>
    </source>
</reference>
<comment type="caution">
    <text evidence="3">The sequence shown here is derived from an EMBL/GenBank/DDBJ whole genome shotgun (WGS) entry which is preliminary data.</text>
</comment>
<keyword evidence="2" id="KW-0547">Nucleotide-binding</keyword>
<keyword evidence="2 3" id="KW-0418">Kinase</keyword>
<proteinExistence type="inferred from homology"/>
<feature type="binding site" evidence="2">
    <location>
        <begin position="3"/>
        <end position="10"/>
    </location>
    <ligand>
        <name>ATP</name>
        <dbReference type="ChEBI" id="CHEBI:30616"/>
    </ligand>
</feature>
<dbReference type="GO" id="GO:0016301">
    <property type="term" value="F:kinase activity"/>
    <property type="evidence" value="ECO:0007669"/>
    <property type="project" value="UniProtKB-KW"/>
</dbReference>
<comment type="catalytic activity">
    <reaction evidence="2">
        <text>1,6-anhydro-N-acetyl-beta-muramate + ATP + H2O = N-acetyl-D-muramate 6-phosphate + ADP + H(+)</text>
        <dbReference type="Rhea" id="RHEA:24952"/>
        <dbReference type="ChEBI" id="CHEBI:15377"/>
        <dbReference type="ChEBI" id="CHEBI:15378"/>
        <dbReference type="ChEBI" id="CHEBI:30616"/>
        <dbReference type="ChEBI" id="CHEBI:58690"/>
        <dbReference type="ChEBI" id="CHEBI:58722"/>
        <dbReference type="ChEBI" id="CHEBI:456216"/>
        <dbReference type="EC" id="2.7.1.170"/>
    </reaction>
</comment>
<name>A0AAW5R3P8_9HYPH</name>
<dbReference type="GO" id="GO:0005524">
    <property type="term" value="F:ATP binding"/>
    <property type="evidence" value="ECO:0007669"/>
    <property type="project" value="UniProtKB-UniRule"/>
</dbReference>
<dbReference type="NCBIfam" id="NF007141">
    <property type="entry name" value="PRK09585.1-5"/>
    <property type="match status" value="1"/>
</dbReference>